<evidence type="ECO:0000313" key="3">
    <source>
        <dbReference type="Proteomes" id="UP001066276"/>
    </source>
</evidence>
<proteinExistence type="predicted"/>
<reference evidence="2" key="1">
    <citation type="journal article" date="2022" name="bioRxiv">
        <title>Sequencing and chromosome-scale assembly of the giantPleurodeles waltlgenome.</title>
        <authorList>
            <person name="Brown T."/>
            <person name="Elewa A."/>
            <person name="Iarovenko S."/>
            <person name="Subramanian E."/>
            <person name="Araus A.J."/>
            <person name="Petzold A."/>
            <person name="Susuki M."/>
            <person name="Suzuki K.-i.T."/>
            <person name="Hayashi T."/>
            <person name="Toyoda A."/>
            <person name="Oliveira C."/>
            <person name="Osipova E."/>
            <person name="Leigh N.D."/>
            <person name="Simon A."/>
            <person name="Yun M.H."/>
        </authorList>
    </citation>
    <scope>NUCLEOTIDE SEQUENCE</scope>
    <source>
        <strain evidence="2">20211129_DDA</strain>
        <tissue evidence="2">Liver</tissue>
    </source>
</reference>
<accession>A0AAV7SKU3</accession>
<dbReference type="Proteomes" id="UP001066276">
    <property type="component" value="Chromosome 4_2"/>
</dbReference>
<dbReference type="EMBL" id="JANPWB010000008">
    <property type="protein sequence ID" value="KAJ1164708.1"/>
    <property type="molecule type" value="Genomic_DNA"/>
</dbReference>
<organism evidence="2 3">
    <name type="scientific">Pleurodeles waltl</name>
    <name type="common">Iberian ribbed newt</name>
    <dbReference type="NCBI Taxonomy" id="8319"/>
    <lineage>
        <taxon>Eukaryota</taxon>
        <taxon>Metazoa</taxon>
        <taxon>Chordata</taxon>
        <taxon>Craniata</taxon>
        <taxon>Vertebrata</taxon>
        <taxon>Euteleostomi</taxon>
        <taxon>Amphibia</taxon>
        <taxon>Batrachia</taxon>
        <taxon>Caudata</taxon>
        <taxon>Salamandroidea</taxon>
        <taxon>Salamandridae</taxon>
        <taxon>Pleurodelinae</taxon>
        <taxon>Pleurodeles</taxon>
    </lineage>
</organism>
<keyword evidence="3" id="KW-1185">Reference proteome</keyword>
<feature type="compositionally biased region" description="Low complexity" evidence="1">
    <location>
        <begin position="48"/>
        <end position="63"/>
    </location>
</feature>
<protein>
    <submittedName>
        <fullName evidence="2">Uncharacterized protein</fullName>
    </submittedName>
</protein>
<evidence type="ECO:0000256" key="1">
    <source>
        <dbReference type="SAM" id="MobiDB-lite"/>
    </source>
</evidence>
<evidence type="ECO:0000313" key="2">
    <source>
        <dbReference type="EMBL" id="KAJ1164708.1"/>
    </source>
</evidence>
<feature type="region of interest" description="Disordered" evidence="1">
    <location>
        <begin position="1"/>
        <end position="152"/>
    </location>
</feature>
<comment type="caution">
    <text evidence="2">The sequence shown here is derived from an EMBL/GenBank/DDBJ whole genome shotgun (WGS) entry which is preliminary data.</text>
</comment>
<gene>
    <name evidence="2" type="ORF">NDU88_005142</name>
</gene>
<sequence length="152" mass="15062">MSQRAPSVPAALQWALGSPSTSSRAPAIRFGTRLGAAHPSGRSENGIPAAASPAPGASGVAPVTPKRGSGPRRPLSAEQSTAAASGTCHGPQPRLSFSAGRTTPPDATAPPSSPAHVKAVPRSVNQLGREGLPQATSLPVGTGSPDAGRLTR</sequence>
<dbReference type="AlphaFoldDB" id="A0AAV7SKU3"/>
<name>A0AAV7SKU3_PLEWA</name>